<evidence type="ECO:0000256" key="4">
    <source>
        <dbReference type="ARBA" id="ARBA00022737"/>
    </source>
</evidence>
<keyword evidence="10" id="KW-0407">Ion channel</keyword>
<dbReference type="Pfam" id="PF00520">
    <property type="entry name" value="Ion_trans"/>
    <property type="match status" value="4"/>
</dbReference>
<dbReference type="EMBL" id="LGRX02011418">
    <property type="protein sequence ID" value="KAK3268989.1"/>
    <property type="molecule type" value="Genomic_DNA"/>
</dbReference>
<dbReference type="Gene3D" id="1.10.287.70">
    <property type="match status" value="4"/>
</dbReference>
<evidence type="ECO:0000256" key="5">
    <source>
        <dbReference type="ARBA" id="ARBA00022882"/>
    </source>
</evidence>
<protein>
    <recommendedName>
        <fullName evidence="15">Ion transport domain-containing protein</fullName>
    </recommendedName>
</protein>
<evidence type="ECO:0000256" key="7">
    <source>
        <dbReference type="ARBA" id="ARBA00023065"/>
    </source>
</evidence>
<comment type="caution">
    <text evidence="16">The sequence shown here is derived from an EMBL/GenBank/DDBJ whole genome shotgun (WGS) entry which is preliminary data.</text>
</comment>
<evidence type="ECO:0000256" key="1">
    <source>
        <dbReference type="ARBA" id="ARBA00004141"/>
    </source>
</evidence>
<feature type="domain" description="Ion transport" evidence="15">
    <location>
        <begin position="80"/>
        <end position="349"/>
    </location>
</feature>
<dbReference type="PRINTS" id="PR00167">
    <property type="entry name" value="CACHANNEL"/>
</dbReference>
<feature type="transmembrane region" description="Helical" evidence="14">
    <location>
        <begin position="1162"/>
        <end position="1187"/>
    </location>
</feature>
<dbReference type="PANTHER" id="PTHR10037">
    <property type="entry name" value="VOLTAGE-GATED CATION CHANNEL CALCIUM AND SODIUM"/>
    <property type="match status" value="1"/>
</dbReference>
<feature type="compositionally biased region" description="Basic and acidic residues" evidence="13">
    <location>
        <begin position="378"/>
        <end position="409"/>
    </location>
</feature>
<name>A0AAE0G005_9CHLO</name>
<feature type="domain" description="Ion transport" evidence="15">
    <location>
        <begin position="1251"/>
        <end position="1497"/>
    </location>
</feature>
<keyword evidence="4" id="KW-0677">Repeat</keyword>
<feature type="region of interest" description="Disordered" evidence="13">
    <location>
        <begin position="1"/>
        <end position="36"/>
    </location>
</feature>
<dbReference type="Gene3D" id="1.10.238.10">
    <property type="entry name" value="EF-hand"/>
    <property type="match status" value="1"/>
</dbReference>
<evidence type="ECO:0000256" key="8">
    <source>
        <dbReference type="ARBA" id="ARBA00023136"/>
    </source>
</evidence>
<accession>A0AAE0G005</accession>
<feature type="transmembrane region" description="Helical" evidence="14">
    <location>
        <begin position="1254"/>
        <end position="1271"/>
    </location>
</feature>
<feature type="transmembrane region" description="Helical" evidence="14">
    <location>
        <begin position="151"/>
        <end position="173"/>
    </location>
</feature>
<dbReference type="GO" id="GO:0046872">
    <property type="term" value="F:metal ion binding"/>
    <property type="evidence" value="ECO:0007669"/>
    <property type="project" value="UniProtKB-KW"/>
</dbReference>
<evidence type="ECO:0000256" key="14">
    <source>
        <dbReference type="SAM" id="Phobius"/>
    </source>
</evidence>
<dbReference type="SUPFAM" id="SSF81324">
    <property type="entry name" value="Voltage-gated potassium channels"/>
    <property type="match status" value="4"/>
</dbReference>
<keyword evidence="3 14" id="KW-0812">Transmembrane</keyword>
<feature type="transmembrane region" description="Helical" evidence="14">
    <location>
        <begin position="468"/>
        <end position="494"/>
    </location>
</feature>
<feature type="transmembrane region" description="Helical" evidence="14">
    <location>
        <begin position="506"/>
        <end position="534"/>
    </location>
</feature>
<sequence length="1640" mass="182813">MGKEAEQLEPEAQPPIEKETADVPIAPPRAHSTPSPELKLSLADVMANAAADVRLRQQAAEEENMWPIRRLCRDFVANPKFENTIIWLIIGNCISLAAFAPTSSDESARNVTLSWIELAFNICFTFEILFRVTALGSIYKHLCSAWNVFDLLIVMIGYSSYMGSSGISGLRALRALRALRPLRTVSRVPSLRSIADSFVNAVPMLLSVMSILFAYMVIFAIAGLNLMMGKYDYRCVNDENLPEEGDEYGCGGERSCPSEYSECAKGGQIDGYKGLPQSNPGFDSFFKSLLSVFIVVTLETWPTIMFRALDATSNFMIIYFLILVITGPFFIINLFLAVLKIKFSESSKEELTDEPAEAKEGSNDASKEGPEEGSQESGLKDSKDSATDRSDTSQEDATPKELSPKDPKKPGRNADGLAIGSKLSTENVAPEQTQTELGAIEREKADEEERVFLRGKTLLYDRPLSRGMYRFVTGSFFSNFFMLVIILNTVALACEHHGMSQELKDILATANLCFTLLFFVELVIAVAGLSMVGYFKEAFNCFDATIVAFSFLELVSPGSGASLTAFRSFRVFRVFKVFKHMETLARIMSVLVSSISSFLSIGLLLLLFMSIFAIMGLHVFGAIEMEVNRANFRDIFQSFMTVFQILTLEDWNIVMMEVKDKSGWLSTLYFILWVIVGNYMFLTLFLAVVMEAFEAKADAISSRNVHSTSKSVFTIMSEKFTLKKKVPVESLEDQSHLSLADIVQAAASDPVVEQEPIKKIEASKSVAVCEGTGNSHREVSCSSSRHSLVLVENEQHLSSCTRPMEMQYASSGNVCNNAHSSSSFRVTEDKVHEVAQEELHHRPQPVVESVVEPSSVVGSVVPPPELRIATQSAPTLPPAVQGVAALGHQDSYLSDMSDEPETTLQTFCNSQTMEYTMFFWIIVSCCQMAFERPTMEDDSKEAETMRIFDILITLVFTLEAILKISAFGMWAGKRGYIKNYWNQLDFLIVVTSILSLMLGSSGVSGGGNDFLAALRVFRAVRPLRVISRSRGVRIVIYSLVQSLAAMFHVMIVCFLFFFIFGILGVQLFAGTFYKCAINEDATNLREGLTTLTDDDVVMYDKVECLELGYAEWKNSYLNFDNVMNAMLTLFCVSKMDAWLDVLHDSLDATSPDKAPKHDNNPAAFFFLVAFICTVGFALVNLFIGVVFHEFTVIKARSVNDTELTEPQKQWNHITHHINRLSVPENPFPPAGTEGPLSFCRHHCFKVVTSGPFDTFIMLCIILNTVAMMMPYDAQTEGYMNAVELANTIFSVIFMGECVLKICGLGFRGYWKSGWNRFDFILVLTSIMDFTLNFLSASFLRIFRVGRISRISRIMRGFRLARGLKDVQLMVSTLTFSLPSFWSVGILLLLIFYIYAYIGVGLFGRVTHGEAVTEHSNFENFLRACITLVRVATYDGWVGLMNETSQGDCDDSFAGKGACGGTFAIPYFCSFVICVNTIILELFTAIIVQNFEELESREDWAVAASNMEEFSSSWSELLVEGRYLDLAQFYSLLEALPPPLGIAIDGRRLPLGHRHGKHAIRLVRDAQVLVTQEDKLFFHLSLYRLAYRVAATEIPAGDLQKQHNTCVKKIATRELLLDKTLVRGHIVPKSEQPSSPTDGES</sequence>
<feature type="transmembrane region" description="Helical" evidence="14">
    <location>
        <begin position="115"/>
        <end position="139"/>
    </location>
</feature>
<keyword evidence="12" id="KW-0107">Calcium channel</keyword>
<proteinExistence type="inferred from homology"/>
<feature type="transmembrane region" description="Helical" evidence="14">
    <location>
        <begin position="667"/>
        <end position="690"/>
    </location>
</feature>
<keyword evidence="12" id="KW-0109">Calcium transport</keyword>
<evidence type="ECO:0000256" key="12">
    <source>
        <dbReference type="RuleBase" id="RU003808"/>
    </source>
</evidence>
<keyword evidence="17" id="KW-1185">Reference proteome</keyword>
<dbReference type="InterPro" id="IPR043203">
    <property type="entry name" value="VGCC_Ca_Na"/>
</dbReference>
<evidence type="ECO:0000256" key="2">
    <source>
        <dbReference type="ARBA" id="ARBA00022448"/>
    </source>
</evidence>
<feature type="transmembrane region" description="Helical" evidence="14">
    <location>
        <begin position="1034"/>
        <end position="1063"/>
    </location>
</feature>
<keyword evidence="9" id="KW-0325">Glycoprotein</keyword>
<feature type="compositionally biased region" description="Polar residues" evidence="13">
    <location>
        <begin position="422"/>
        <end position="433"/>
    </location>
</feature>
<feature type="compositionally biased region" description="Basic and acidic residues" evidence="13">
    <location>
        <begin position="349"/>
        <end position="370"/>
    </location>
</feature>
<feature type="transmembrane region" description="Helical" evidence="14">
    <location>
        <begin position="950"/>
        <end position="971"/>
    </location>
</feature>
<feature type="transmembrane region" description="Helical" evidence="14">
    <location>
        <begin position="1464"/>
        <end position="1487"/>
    </location>
</feature>
<evidence type="ECO:0000256" key="11">
    <source>
        <dbReference type="PIRSR" id="PIRSR602077-1"/>
    </source>
</evidence>
<evidence type="ECO:0000313" key="17">
    <source>
        <dbReference type="Proteomes" id="UP001190700"/>
    </source>
</evidence>
<evidence type="ECO:0000256" key="10">
    <source>
        <dbReference type="ARBA" id="ARBA00023303"/>
    </source>
</evidence>
<comment type="subcellular location">
    <subcellularLocation>
        <location evidence="1 12">Membrane</location>
        <topology evidence="1 12">Multi-pass membrane protein</topology>
    </subcellularLocation>
</comment>
<dbReference type="Proteomes" id="UP001190700">
    <property type="component" value="Unassembled WGS sequence"/>
</dbReference>
<dbReference type="FunFam" id="1.10.287.70:FF:000117">
    <property type="entry name" value="Voltage-gated Ca2+ channel, alpha subunit"/>
    <property type="match status" value="1"/>
</dbReference>
<keyword evidence="5 12" id="KW-0851">Voltage-gated channel</keyword>
<dbReference type="InterPro" id="IPR002077">
    <property type="entry name" value="VDCCAlpha1"/>
</dbReference>
<dbReference type="GO" id="GO:0005248">
    <property type="term" value="F:voltage-gated sodium channel activity"/>
    <property type="evidence" value="ECO:0007669"/>
    <property type="project" value="TreeGrafter"/>
</dbReference>
<feature type="transmembrane region" description="Helical" evidence="14">
    <location>
        <begin position="587"/>
        <end position="615"/>
    </location>
</feature>
<organism evidence="16 17">
    <name type="scientific">Cymbomonas tetramitiformis</name>
    <dbReference type="NCBI Taxonomy" id="36881"/>
    <lineage>
        <taxon>Eukaryota</taxon>
        <taxon>Viridiplantae</taxon>
        <taxon>Chlorophyta</taxon>
        <taxon>Pyramimonadophyceae</taxon>
        <taxon>Pyramimonadales</taxon>
        <taxon>Pyramimonadaceae</taxon>
        <taxon>Cymbomonas</taxon>
    </lineage>
</organism>
<dbReference type="InterPro" id="IPR027359">
    <property type="entry name" value="Volt_channel_dom_sf"/>
</dbReference>
<evidence type="ECO:0000256" key="9">
    <source>
        <dbReference type="ARBA" id="ARBA00023180"/>
    </source>
</evidence>
<feature type="transmembrane region" description="Helical" evidence="14">
    <location>
        <begin position="986"/>
        <end position="1014"/>
    </location>
</feature>
<evidence type="ECO:0000256" key="6">
    <source>
        <dbReference type="ARBA" id="ARBA00022989"/>
    </source>
</evidence>
<keyword evidence="7" id="KW-0406">Ion transport</keyword>
<keyword evidence="11 12" id="KW-0106">Calcium</keyword>
<feature type="domain" description="Ion transport" evidence="15">
    <location>
        <begin position="475"/>
        <end position="695"/>
    </location>
</feature>
<comment type="similarity">
    <text evidence="12">Belongs to the calcium channel alpha-1 subunit (TC 1.A.1.11) family.</text>
</comment>
<dbReference type="GO" id="GO:0005891">
    <property type="term" value="C:voltage-gated calcium channel complex"/>
    <property type="evidence" value="ECO:0007669"/>
    <property type="project" value="InterPro"/>
</dbReference>
<feature type="transmembrane region" description="Helical" evidence="14">
    <location>
        <begin position="546"/>
        <end position="566"/>
    </location>
</feature>
<feature type="binding site" evidence="11">
    <location>
        <position position="299"/>
    </location>
    <ligand>
        <name>Ca(2+)</name>
        <dbReference type="ChEBI" id="CHEBI:29108"/>
    </ligand>
</feature>
<evidence type="ECO:0000259" key="15">
    <source>
        <dbReference type="Pfam" id="PF00520"/>
    </source>
</evidence>
<evidence type="ECO:0000256" key="3">
    <source>
        <dbReference type="ARBA" id="ARBA00022692"/>
    </source>
</evidence>
<dbReference type="FunFam" id="1.20.120.350:FF:000009">
    <property type="entry name" value="Voltage-dependent T-type calcium channel subunit alpha"/>
    <property type="match status" value="1"/>
</dbReference>
<dbReference type="GO" id="GO:0001518">
    <property type="term" value="C:voltage-gated sodium channel complex"/>
    <property type="evidence" value="ECO:0007669"/>
    <property type="project" value="TreeGrafter"/>
</dbReference>
<evidence type="ECO:0000256" key="13">
    <source>
        <dbReference type="SAM" id="MobiDB-lite"/>
    </source>
</evidence>
<feature type="transmembrane region" description="Helical" evidence="14">
    <location>
        <begin position="85"/>
        <end position="103"/>
    </location>
</feature>
<reference evidence="16 17" key="1">
    <citation type="journal article" date="2015" name="Genome Biol. Evol.">
        <title>Comparative Genomics of a Bacterivorous Green Alga Reveals Evolutionary Causalities and Consequences of Phago-Mixotrophic Mode of Nutrition.</title>
        <authorList>
            <person name="Burns J.A."/>
            <person name="Paasch A."/>
            <person name="Narechania A."/>
            <person name="Kim E."/>
        </authorList>
    </citation>
    <scope>NUCLEOTIDE SEQUENCE [LARGE SCALE GENOMIC DNA]</scope>
    <source>
        <strain evidence="16 17">PLY_AMNH</strain>
    </source>
</reference>
<feature type="domain" description="Ion transport" evidence="15">
    <location>
        <begin position="911"/>
        <end position="1196"/>
    </location>
</feature>
<keyword evidence="6 14" id="KW-1133">Transmembrane helix</keyword>
<keyword evidence="11" id="KW-0479">Metal-binding</keyword>
<feature type="transmembrane region" description="Helical" evidence="14">
    <location>
        <begin position="1368"/>
        <end position="1397"/>
    </location>
</feature>
<dbReference type="PANTHER" id="PTHR10037:SF62">
    <property type="entry name" value="SODIUM CHANNEL PROTEIN 60E"/>
    <property type="match status" value="1"/>
</dbReference>
<keyword evidence="2" id="KW-0813">Transport</keyword>
<keyword evidence="8 14" id="KW-0472">Membrane</keyword>
<dbReference type="GO" id="GO:0005245">
    <property type="term" value="F:voltage-gated calcium channel activity"/>
    <property type="evidence" value="ECO:0007669"/>
    <property type="project" value="InterPro"/>
</dbReference>
<evidence type="ECO:0000313" key="16">
    <source>
        <dbReference type="EMBL" id="KAK3268989.1"/>
    </source>
</evidence>
<gene>
    <name evidence="16" type="ORF">CYMTET_22540</name>
</gene>
<feature type="transmembrane region" description="Helical" evidence="14">
    <location>
        <begin position="1319"/>
        <end position="1342"/>
    </location>
</feature>
<feature type="region of interest" description="Disordered" evidence="13">
    <location>
        <begin position="349"/>
        <end position="433"/>
    </location>
</feature>
<dbReference type="Gene3D" id="1.20.120.350">
    <property type="entry name" value="Voltage-gated potassium channels. Chain C"/>
    <property type="match status" value="4"/>
</dbReference>
<feature type="transmembrane region" description="Helical" evidence="14">
    <location>
        <begin position="316"/>
        <end position="339"/>
    </location>
</feature>
<feature type="transmembrane region" description="Helical" evidence="14">
    <location>
        <begin position="194"/>
        <end position="222"/>
    </location>
</feature>
<feature type="binding site" evidence="11">
    <location>
        <position position="649"/>
    </location>
    <ligand>
        <name>Ca(2+)</name>
        <dbReference type="ChEBI" id="CHEBI:29108"/>
    </ligand>
</feature>
<dbReference type="InterPro" id="IPR005821">
    <property type="entry name" value="Ion_trans_dom"/>
</dbReference>